<dbReference type="Proteomes" id="UP000789570">
    <property type="component" value="Unassembled WGS sequence"/>
</dbReference>
<evidence type="ECO:0000256" key="1">
    <source>
        <dbReference type="SAM" id="Phobius"/>
    </source>
</evidence>
<keyword evidence="1" id="KW-1133">Transmembrane helix</keyword>
<feature type="transmembrane region" description="Helical" evidence="1">
    <location>
        <begin position="33"/>
        <end position="60"/>
    </location>
</feature>
<comment type="caution">
    <text evidence="2">The sequence shown here is derived from an EMBL/GenBank/DDBJ whole genome shotgun (WGS) entry which is preliminary data.</text>
</comment>
<gene>
    <name evidence="2" type="ORF">FCALED_LOCUS15935</name>
</gene>
<keyword evidence="3" id="KW-1185">Reference proteome</keyword>
<keyword evidence="1" id="KW-0812">Transmembrane</keyword>
<evidence type="ECO:0000313" key="3">
    <source>
        <dbReference type="Proteomes" id="UP000789570"/>
    </source>
</evidence>
<keyword evidence="1" id="KW-0472">Membrane</keyword>
<reference evidence="2" key="1">
    <citation type="submission" date="2021-06" db="EMBL/GenBank/DDBJ databases">
        <authorList>
            <person name="Kallberg Y."/>
            <person name="Tangrot J."/>
            <person name="Rosling A."/>
        </authorList>
    </citation>
    <scope>NUCLEOTIDE SEQUENCE</scope>
    <source>
        <strain evidence="2">UK204</strain>
    </source>
</reference>
<name>A0A9N9IPX3_9GLOM</name>
<dbReference type="OrthoDB" id="2322317at2759"/>
<proteinExistence type="predicted"/>
<protein>
    <submittedName>
        <fullName evidence="2">15900_t:CDS:1</fullName>
    </submittedName>
</protein>
<dbReference type="AlphaFoldDB" id="A0A9N9IPX3"/>
<dbReference type="EMBL" id="CAJVPQ010016420">
    <property type="protein sequence ID" value="CAG8745624.1"/>
    <property type="molecule type" value="Genomic_DNA"/>
</dbReference>
<evidence type="ECO:0000313" key="2">
    <source>
        <dbReference type="EMBL" id="CAG8745624.1"/>
    </source>
</evidence>
<sequence>ETNISLLFCNYQNKSLEIARTKELFVESYIHKILSLSSILMLIVNLYSDIMINLFVSLLFDQIHQKLIPEQPVKLNINCELTFREAIKMAMKTSYKDAIVWLLEKLVNKKSLRKNMGYTILDCLRILSSSIIKSDYSKITHISNYLDCIMRGFFDDLN</sequence>
<feature type="non-terminal residue" evidence="2">
    <location>
        <position position="1"/>
    </location>
</feature>
<organism evidence="2 3">
    <name type="scientific">Funneliformis caledonium</name>
    <dbReference type="NCBI Taxonomy" id="1117310"/>
    <lineage>
        <taxon>Eukaryota</taxon>
        <taxon>Fungi</taxon>
        <taxon>Fungi incertae sedis</taxon>
        <taxon>Mucoromycota</taxon>
        <taxon>Glomeromycotina</taxon>
        <taxon>Glomeromycetes</taxon>
        <taxon>Glomerales</taxon>
        <taxon>Glomeraceae</taxon>
        <taxon>Funneliformis</taxon>
    </lineage>
</organism>
<accession>A0A9N9IPX3</accession>